<dbReference type="InterPro" id="IPR025857">
    <property type="entry name" value="MacB_PCD"/>
</dbReference>
<comment type="subcellular location">
    <subcellularLocation>
        <location evidence="1">Cell membrane</location>
        <topology evidence="1">Multi-pass membrane protein</topology>
    </subcellularLocation>
</comment>
<name>A0A1M6L8Q9_PARC5</name>
<feature type="transmembrane region" description="Helical" evidence="7">
    <location>
        <begin position="368"/>
        <end position="388"/>
    </location>
</feature>
<dbReference type="Pfam" id="PF12704">
    <property type="entry name" value="MacB_PCD"/>
    <property type="match status" value="1"/>
</dbReference>
<dbReference type="AlphaFoldDB" id="A0A1M6L8Q9"/>
<evidence type="ECO:0000256" key="7">
    <source>
        <dbReference type="SAM" id="Phobius"/>
    </source>
</evidence>
<dbReference type="GO" id="GO:0022857">
    <property type="term" value="F:transmembrane transporter activity"/>
    <property type="evidence" value="ECO:0007669"/>
    <property type="project" value="TreeGrafter"/>
</dbReference>
<dbReference type="InterPro" id="IPR003838">
    <property type="entry name" value="ABC3_permease_C"/>
</dbReference>
<comment type="similarity">
    <text evidence="6">Belongs to the ABC-4 integral membrane protein family.</text>
</comment>
<evidence type="ECO:0000256" key="6">
    <source>
        <dbReference type="ARBA" id="ARBA00038076"/>
    </source>
</evidence>
<keyword evidence="11" id="KW-1185">Reference proteome</keyword>
<feature type="domain" description="ABC3 transporter permease C-terminal" evidence="8">
    <location>
        <begin position="285"/>
        <end position="398"/>
    </location>
</feature>
<evidence type="ECO:0000259" key="8">
    <source>
        <dbReference type="Pfam" id="PF02687"/>
    </source>
</evidence>
<dbReference type="STRING" id="1121301.SAMN02745912_00717"/>
<feature type="transmembrane region" description="Helical" evidence="7">
    <location>
        <begin position="327"/>
        <end position="356"/>
    </location>
</feature>
<dbReference type="EMBL" id="FRAG01000005">
    <property type="protein sequence ID" value="SHJ67555.1"/>
    <property type="molecule type" value="Genomic_DNA"/>
</dbReference>
<dbReference type="Pfam" id="PF02687">
    <property type="entry name" value="FtsX"/>
    <property type="match status" value="1"/>
</dbReference>
<reference evidence="10 11" key="1">
    <citation type="submission" date="2016-11" db="EMBL/GenBank/DDBJ databases">
        <authorList>
            <person name="Jaros S."/>
            <person name="Januszkiewicz K."/>
            <person name="Wedrychowicz H."/>
        </authorList>
    </citation>
    <scope>NUCLEOTIDE SEQUENCE [LARGE SCALE GENOMIC DNA]</scope>
    <source>
        <strain evidence="10 11">DSM 15212</strain>
    </source>
</reference>
<gene>
    <name evidence="10" type="ORF">SAMN02745912_00717</name>
</gene>
<organism evidence="10 11">
    <name type="scientific">Paramaledivibacter caminithermalis (strain DSM 15212 / CIP 107654 / DViRD3)</name>
    <name type="common">Clostridium caminithermale</name>
    <dbReference type="NCBI Taxonomy" id="1121301"/>
    <lineage>
        <taxon>Bacteria</taxon>
        <taxon>Bacillati</taxon>
        <taxon>Bacillota</taxon>
        <taxon>Clostridia</taxon>
        <taxon>Peptostreptococcales</taxon>
        <taxon>Caminicellaceae</taxon>
        <taxon>Paramaledivibacter</taxon>
    </lineage>
</organism>
<dbReference type="PANTHER" id="PTHR30572:SF4">
    <property type="entry name" value="ABC TRANSPORTER PERMEASE YTRF"/>
    <property type="match status" value="1"/>
</dbReference>
<evidence type="ECO:0000256" key="3">
    <source>
        <dbReference type="ARBA" id="ARBA00022692"/>
    </source>
</evidence>
<feature type="transmembrane region" description="Helical" evidence="7">
    <location>
        <begin position="21"/>
        <end position="42"/>
    </location>
</feature>
<dbReference type="OrthoDB" id="9770036at2"/>
<feature type="domain" description="MacB-like periplasmic core" evidence="9">
    <location>
        <begin position="21"/>
        <end position="244"/>
    </location>
</feature>
<evidence type="ECO:0000256" key="2">
    <source>
        <dbReference type="ARBA" id="ARBA00022475"/>
    </source>
</evidence>
<evidence type="ECO:0000259" key="9">
    <source>
        <dbReference type="Pfam" id="PF12704"/>
    </source>
</evidence>
<evidence type="ECO:0000256" key="5">
    <source>
        <dbReference type="ARBA" id="ARBA00023136"/>
    </source>
</evidence>
<evidence type="ECO:0000313" key="10">
    <source>
        <dbReference type="EMBL" id="SHJ67555.1"/>
    </source>
</evidence>
<accession>A0A1M6L8Q9</accession>
<dbReference type="GO" id="GO:0005886">
    <property type="term" value="C:plasma membrane"/>
    <property type="evidence" value="ECO:0007669"/>
    <property type="project" value="UniProtKB-SubCell"/>
</dbReference>
<proteinExistence type="inferred from homology"/>
<keyword evidence="5 7" id="KW-0472">Membrane</keyword>
<dbReference type="PANTHER" id="PTHR30572">
    <property type="entry name" value="MEMBRANE COMPONENT OF TRANSPORTER-RELATED"/>
    <property type="match status" value="1"/>
</dbReference>
<dbReference type="RefSeq" id="WP_073147034.1">
    <property type="nucleotide sequence ID" value="NZ_FRAG01000005.1"/>
</dbReference>
<sequence>MNFIESIKVAISAIWVNKMRSLLTMLGIIIGISSVIAVVALGQGSKNMMNKEFESFGVNRAAIWHNWRKNPTSKDYMNHEDLKALRRAFEKEISAMSHYFDTTGEIVAGKEKKSVYIYGVEHEYNNIDKKEIIKGRYLVEGDIKAKRNVVVIDEELALDIFGRTNVLGERIIVNTRTNSISPVIVGIYKNKKSLFSGGFGGNSPKYLYLPVSTVEKMFGVGDRVYMVEMNLKQGVNIEETLNKMIKLLERRHGNAGKDKYRSYNAESEMESVNKITSVMTMVVGAIAAISLLVGGIGVMNIMLVSVTERTREIGIRKAIGARHRDILLQFLVEAVIISGIGGMIGTILGIGFSYIISNFIKIPPTVSPMTILIAWVFSAGVGIFFGIYPANKAAKLDPIEALRYE</sequence>
<protein>
    <submittedName>
        <fullName evidence="10">Putative ABC transport system permease protein</fullName>
    </submittedName>
</protein>
<feature type="transmembrane region" description="Helical" evidence="7">
    <location>
        <begin position="278"/>
        <end position="306"/>
    </location>
</feature>
<evidence type="ECO:0000256" key="4">
    <source>
        <dbReference type="ARBA" id="ARBA00022989"/>
    </source>
</evidence>
<keyword evidence="3 7" id="KW-0812">Transmembrane</keyword>
<keyword evidence="2" id="KW-1003">Cell membrane</keyword>
<dbReference type="Proteomes" id="UP000184465">
    <property type="component" value="Unassembled WGS sequence"/>
</dbReference>
<dbReference type="InterPro" id="IPR050250">
    <property type="entry name" value="Macrolide_Exporter_MacB"/>
</dbReference>
<keyword evidence="4 7" id="KW-1133">Transmembrane helix</keyword>
<evidence type="ECO:0000256" key="1">
    <source>
        <dbReference type="ARBA" id="ARBA00004651"/>
    </source>
</evidence>
<evidence type="ECO:0000313" key="11">
    <source>
        <dbReference type="Proteomes" id="UP000184465"/>
    </source>
</evidence>